<reference evidence="5" key="1">
    <citation type="submission" date="2019-08" db="EMBL/GenBank/DDBJ databases">
        <title>The improved chromosome-level genome for the pearl oyster Pinctada fucata martensii using PacBio sequencing and Hi-C.</title>
        <authorList>
            <person name="Zheng Z."/>
        </authorList>
    </citation>
    <scope>NUCLEOTIDE SEQUENCE</scope>
    <source>
        <strain evidence="5">ZZ-2019</strain>
        <tissue evidence="5">Adductor muscle</tissue>
    </source>
</reference>
<gene>
    <name evidence="5" type="ORF">FSP39_017666</name>
</gene>
<sequence length="400" mass="45816">MAGRRGQLPALRAPYDTDDQYSNNGTPRDVAYTARGDPVGYGRHDNGREVERYSRGPSRLDILEERLTQQERNTQAMLDRAFKIKEDVIDSLNFTHGTWQDEKHARNMLQEHIRTITAVVNKLNSDIAQIDDQIRQRDNVSMGTNNAVKNLEVHHVASLTDLRGRIVRCDTSISKLSSEIRGVAEGLKQVSQTQTDLQGRLMERIHEMEAKLVSIANHQDRNSNEQKLKLQHLEGDTGQQMASLDTRTRSLVDDLKNNLAIIQSHSDAEREKLEAKLMSTLEKISGAKDSLIEKLERKLDENHFISDQRIQKIEEGLLQERARINDLQHDIESRLLSRLDSSIVGQKEEFGKLKRECREGFSTVHESISNMKTVMEGKRKILEDQLRKEISQIRKMVVLV</sequence>
<proteinExistence type="inferred from homology"/>
<dbReference type="InterPro" id="IPR029619">
    <property type="entry name" value="FAM81"/>
</dbReference>
<keyword evidence="6" id="KW-1185">Reference proteome</keyword>
<feature type="region of interest" description="Disordered" evidence="4">
    <location>
        <begin position="1"/>
        <end position="45"/>
    </location>
</feature>
<feature type="coiled-coil region" evidence="3">
    <location>
        <begin position="270"/>
        <end position="330"/>
    </location>
</feature>
<evidence type="ECO:0000256" key="2">
    <source>
        <dbReference type="ARBA" id="ARBA00046344"/>
    </source>
</evidence>
<keyword evidence="1 3" id="KW-0175">Coiled coil</keyword>
<evidence type="ECO:0000256" key="3">
    <source>
        <dbReference type="SAM" id="Coils"/>
    </source>
</evidence>
<dbReference type="AlphaFoldDB" id="A0AA88YA70"/>
<evidence type="ECO:0000313" key="5">
    <source>
        <dbReference type="EMBL" id="KAK3098260.1"/>
    </source>
</evidence>
<dbReference type="PANTHER" id="PTHR22420">
    <property type="entry name" value="PROTEIN FAM81A"/>
    <property type="match status" value="1"/>
</dbReference>
<organism evidence="5 6">
    <name type="scientific">Pinctada imbricata</name>
    <name type="common">Atlantic pearl-oyster</name>
    <name type="synonym">Pinctada martensii</name>
    <dbReference type="NCBI Taxonomy" id="66713"/>
    <lineage>
        <taxon>Eukaryota</taxon>
        <taxon>Metazoa</taxon>
        <taxon>Spiralia</taxon>
        <taxon>Lophotrochozoa</taxon>
        <taxon>Mollusca</taxon>
        <taxon>Bivalvia</taxon>
        <taxon>Autobranchia</taxon>
        <taxon>Pteriomorphia</taxon>
        <taxon>Pterioida</taxon>
        <taxon>Pterioidea</taxon>
        <taxon>Pteriidae</taxon>
        <taxon>Pinctada</taxon>
    </lineage>
</organism>
<dbReference type="PANTHER" id="PTHR22420:SF4">
    <property type="entry name" value="PROTEIN FAM81A"/>
    <property type="match status" value="1"/>
</dbReference>
<comment type="similarity">
    <text evidence="2">Belongs to the FAM81 family.</text>
</comment>
<accession>A0AA88YA70</accession>
<name>A0AA88YA70_PINIB</name>
<evidence type="ECO:0000256" key="4">
    <source>
        <dbReference type="SAM" id="MobiDB-lite"/>
    </source>
</evidence>
<comment type="caution">
    <text evidence="5">The sequence shown here is derived from an EMBL/GenBank/DDBJ whole genome shotgun (WGS) entry which is preliminary data.</text>
</comment>
<protein>
    <recommendedName>
        <fullName evidence="7">Protein FAM81A</fullName>
    </recommendedName>
</protein>
<dbReference type="Proteomes" id="UP001186944">
    <property type="component" value="Unassembled WGS sequence"/>
</dbReference>
<dbReference type="EMBL" id="VSWD01000007">
    <property type="protein sequence ID" value="KAK3098260.1"/>
    <property type="molecule type" value="Genomic_DNA"/>
</dbReference>
<evidence type="ECO:0000313" key="6">
    <source>
        <dbReference type="Proteomes" id="UP001186944"/>
    </source>
</evidence>
<evidence type="ECO:0000256" key="1">
    <source>
        <dbReference type="ARBA" id="ARBA00023054"/>
    </source>
</evidence>
<evidence type="ECO:0008006" key="7">
    <source>
        <dbReference type="Google" id="ProtNLM"/>
    </source>
</evidence>